<reference evidence="2" key="1">
    <citation type="submission" date="2020-11" db="EMBL/GenBank/DDBJ databases">
        <title>Nocardioides cynanchi sp. nov., isolated from soil of rhizosphere of Cynanchum wilfordii.</title>
        <authorList>
            <person name="Lee J.-S."/>
            <person name="Suh M.K."/>
            <person name="Kim J.-S."/>
        </authorList>
    </citation>
    <scope>NUCLEOTIDE SEQUENCE</scope>
    <source>
        <strain evidence="2">KCTC 19276</strain>
    </source>
</reference>
<proteinExistence type="predicted"/>
<protein>
    <submittedName>
        <fullName evidence="2">Uncharacterized protein</fullName>
    </submittedName>
</protein>
<evidence type="ECO:0000256" key="1">
    <source>
        <dbReference type="SAM" id="SignalP"/>
    </source>
</evidence>
<dbReference type="EMBL" id="JADKPO010000037">
    <property type="protein sequence ID" value="MBF4770019.1"/>
    <property type="molecule type" value="Genomic_DNA"/>
</dbReference>
<keyword evidence="3" id="KW-1185">Reference proteome</keyword>
<comment type="caution">
    <text evidence="2">The sequence shown here is derived from an EMBL/GenBank/DDBJ whole genome shotgun (WGS) entry which is preliminary data.</text>
</comment>
<sequence length="143" mass="15085">MRTFARERFRITRRVCTTAAAVALAGSVVSTTGSAAFAGKPAGGGTTTLAMQTEWLSSTPPHVYIGYDVPAKVSSVSCTLDGLPYTPCLDPGYGTYSKQLRRTVLVKNFQTVEGAVPAEHTFAVRVIAGKTTYVGSTTFTLGL</sequence>
<name>A0A930VM33_9ACTN</name>
<dbReference type="RefSeq" id="WP_194698167.1">
    <property type="nucleotide sequence ID" value="NZ_JADKPO010000037.1"/>
</dbReference>
<gene>
    <name evidence="2" type="ORF">ISU10_19780</name>
</gene>
<accession>A0A930VM33</accession>
<feature type="chain" id="PRO_5036840245" evidence="1">
    <location>
        <begin position="36"/>
        <end position="143"/>
    </location>
</feature>
<evidence type="ECO:0000313" key="3">
    <source>
        <dbReference type="Proteomes" id="UP000660668"/>
    </source>
</evidence>
<evidence type="ECO:0000313" key="2">
    <source>
        <dbReference type="EMBL" id="MBF4770019.1"/>
    </source>
</evidence>
<organism evidence="2 3">
    <name type="scientific">Nocardioides agariphilus</name>
    <dbReference type="NCBI Taxonomy" id="433664"/>
    <lineage>
        <taxon>Bacteria</taxon>
        <taxon>Bacillati</taxon>
        <taxon>Actinomycetota</taxon>
        <taxon>Actinomycetes</taxon>
        <taxon>Propionibacteriales</taxon>
        <taxon>Nocardioidaceae</taxon>
        <taxon>Nocardioides</taxon>
    </lineage>
</organism>
<dbReference type="AlphaFoldDB" id="A0A930VM33"/>
<dbReference type="Proteomes" id="UP000660668">
    <property type="component" value="Unassembled WGS sequence"/>
</dbReference>
<feature type="signal peptide" evidence="1">
    <location>
        <begin position="1"/>
        <end position="35"/>
    </location>
</feature>
<keyword evidence="1" id="KW-0732">Signal</keyword>